<gene>
    <name evidence="2" type="ORF">PR048_013651</name>
</gene>
<feature type="non-terminal residue" evidence="2">
    <location>
        <position position="217"/>
    </location>
</feature>
<accession>A0ABQ9HTL4</accession>
<dbReference type="Proteomes" id="UP001159363">
    <property type="component" value="Chromosome X"/>
</dbReference>
<dbReference type="EMBL" id="JARBHB010000004">
    <property type="protein sequence ID" value="KAJ8887436.1"/>
    <property type="molecule type" value="Genomic_DNA"/>
</dbReference>
<reference evidence="2 3" key="1">
    <citation type="submission" date="2023-02" db="EMBL/GenBank/DDBJ databases">
        <title>LHISI_Scaffold_Assembly.</title>
        <authorList>
            <person name="Stuart O.P."/>
            <person name="Cleave R."/>
            <person name="Magrath M.J.L."/>
            <person name="Mikheyev A.S."/>
        </authorList>
    </citation>
    <scope>NUCLEOTIDE SEQUENCE [LARGE SCALE GENOMIC DNA]</scope>
    <source>
        <strain evidence="2">Daus_M_001</strain>
        <tissue evidence="2">Leg muscle</tissue>
    </source>
</reference>
<feature type="region of interest" description="Disordered" evidence="1">
    <location>
        <begin position="107"/>
        <end position="126"/>
    </location>
</feature>
<proteinExistence type="predicted"/>
<name>A0ABQ9HTL4_9NEOP</name>
<organism evidence="2 3">
    <name type="scientific">Dryococelus australis</name>
    <dbReference type="NCBI Taxonomy" id="614101"/>
    <lineage>
        <taxon>Eukaryota</taxon>
        <taxon>Metazoa</taxon>
        <taxon>Ecdysozoa</taxon>
        <taxon>Arthropoda</taxon>
        <taxon>Hexapoda</taxon>
        <taxon>Insecta</taxon>
        <taxon>Pterygota</taxon>
        <taxon>Neoptera</taxon>
        <taxon>Polyneoptera</taxon>
        <taxon>Phasmatodea</taxon>
        <taxon>Verophasmatodea</taxon>
        <taxon>Anareolatae</taxon>
        <taxon>Phasmatidae</taxon>
        <taxon>Eurycanthinae</taxon>
        <taxon>Dryococelus</taxon>
    </lineage>
</organism>
<evidence type="ECO:0000313" key="3">
    <source>
        <dbReference type="Proteomes" id="UP001159363"/>
    </source>
</evidence>
<keyword evidence="3" id="KW-1185">Reference proteome</keyword>
<sequence>MSNPSNSSLTTTSGSFVSYTQSRETWLRKSSWKSYNTETNMIFVWKDLFAGRNSQKCNNLPGPSLASPPQGNHHLEQNTAATNDTAHTIRVTPEDILPIPQVGLKDKGDNVGLNKPRTKRNKGKTGILTSSPYIQELRKKAPQRTKLQKLTIHQRYCPFKKNGRSKKELKTMDSESEVEDVPCRIKAREEWVKYQICSVWSHVVCTMFDTYVHFNFA</sequence>
<protein>
    <submittedName>
        <fullName evidence="2">Uncharacterized protein</fullName>
    </submittedName>
</protein>
<evidence type="ECO:0000313" key="2">
    <source>
        <dbReference type="EMBL" id="KAJ8887436.1"/>
    </source>
</evidence>
<evidence type="ECO:0000256" key="1">
    <source>
        <dbReference type="SAM" id="MobiDB-lite"/>
    </source>
</evidence>
<comment type="caution">
    <text evidence="2">The sequence shown here is derived from an EMBL/GenBank/DDBJ whole genome shotgun (WGS) entry which is preliminary data.</text>
</comment>